<feature type="region of interest" description="Disordered" evidence="2">
    <location>
        <begin position="33"/>
        <end position="69"/>
    </location>
</feature>
<feature type="signal peptide" evidence="3">
    <location>
        <begin position="1"/>
        <end position="41"/>
    </location>
</feature>
<protein>
    <recommendedName>
        <fullName evidence="6">Formate dehydrogenase region TAT target</fullName>
    </recommendedName>
</protein>
<dbReference type="RefSeq" id="WP_062662623.1">
    <property type="nucleotide sequence ID" value="NZ_FIZX01000001.1"/>
</dbReference>
<evidence type="ECO:0000256" key="1">
    <source>
        <dbReference type="ARBA" id="ARBA00022729"/>
    </source>
</evidence>
<proteinExistence type="predicted"/>
<dbReference type="InterPro" id="IPR006311">
    <property type="entry name" value="TAT_signal"/>
</dbReference>
<dbReference type="InterPro" id="IPR019546">
    <property type="entry name" value="TAT_signal_bac_arc"/>
</dbReference>
<feature type="compositionally biased region" description="Basic and acidic residues" evidence="2">
    <location>
        <begin position="54"/>
        <end position="69"/>
    </location>
</feature>
<accession>A0A128EZD0</accession>
<dbReference type="InterPro" id="IPR014177">
    <property type="entry name" value="Formate_DH_TAT-contain"/>
</dbReference>
<name>A0A128EZD0_9GAMM</name>
<evidence type="ECO:0000256" key="2">
    <source>
        <dbReference type="SAM" id="MobiDB-lite"/>
    </source>
</evidence>
<dbReference type="EMBL" id="FIZX01000001">
    <property type="protein sequence ID" value="CZF79922.1"/>
    <property type="molecule type" value="Genomic_DNA"/>
</dbReference>
<sequence>MSENKKETGKPDGSRRQFLKGLGVAAAAGAAASTVSGAAQAEVTVKTPEQEETSGYRETQHIRDYYDSL</sequence>
<keyword evidence="1 3" id="KW-0732">Signal</keyword>
<dbReference type="STRING" id="1796497.GCE9029_01737"/>
<dbReference type="AlphaFoldDB" id="A0A128EZD0"/>
<evidence type="ECO:0000256" key="3">
    <source>
        <dbReference type="SAM" id="SignalP"/>
    </source>
</evidence>
<evidence type="ECO:0008006" key="6">
    <source>
        <dbReference type="Google" id="ProtNLM"/>
    </source>
</evidence>
<feature type="chain" id="PRO_5007281819" description="Formate dehydrogenase region TAT target" evidence="3">
    <location>
        <begin position="42"/>
        <end position="69"/>
    </location>
</feature>
<reference evidence="5" key="1">
    <citation type="submission" date="2016-02" db="EMBL/GenBank/DDBJ databases">
        <authorList>
            <person name="Rodrigo-Torres Lidia"/>
            <person name="Arahal R.David."/>
        </authorList>
    </citation>
    <scope>NUCLEOTIDE SEQUENCE [LARGE SCALE GENOMIC DNA]</scope>
    <source>
        <strain evidence="5">CECT 9029</strain>
    </source>
</reference>
<dbReference type="NCBIfam" id="TIGR02811">
    <property type="entry name" value="formate_TAT"/>
    <property type="match status" value="1"/>
</dbReference>
<organism evidence="4 5">
    <name type="scientific">Grimontia celer</name>
    <dbReference type="NCBI Taxonomy" id="1796497"/>
    <lineage>
        <taxon>Bacteria</taxon>
        <taxon>Pseudomonadati</taxon>
        <taxon>Pseudomonadota</taxon>
        <taxon>Gammaproteobacteria</taxon>
        <taxon>Vibrionales</taxon>
        <taxon>Vibrionaceae</taxon>
        <taxon>Grimontia</taxon>
    </lineage>
</organism>
<evidence type="ECO:0000313" key="4">
    <source>
        <dbReference type="EMBL" id="CZF79922.1"/>
    </source>
</evidence>
<dbReference type="NCBIfam" id="TIGR01409">
    <property type="entry name" value="TAT_signal_seq"/>
    <property type="match status" value="1"/>
</dbReference>
<dbReference type="PROSITE" id="PS51318">
    <property type="entry name" value="TAT"/>
    <property type="match status" value="1"/>
</dbReference>
<evidence type="ECO:0000313" key="5">
    <source>
        <dbReference type="Proteomes" id="UP000071641"/>
    </source>
</evidence>
<gene>
    <name evidence="4" type="ORF">GCE9029_01737</name>
</gene>
<dbReference type="Proteomes" id="UP000071641">
    <property type="component" value="Unassembled WGS sequence"/>
</dbReference>
<keyword evidence="5" id="KW-1185">Reference proteome</keyword>
<dbReference type="PIRSF" id="PIRSF036704">
    <property type="entry name" value="UCP036704"/>
    <property type="match status" value="1"/>
</dbReference>